<reference evidence="10 11" key="1">
    <citation type="submission" date="2016-11" db="EMBL/GenBank/DDBJ databases">
        <authorList>
            <person name="Jaros S."/>
            <person name="Januszkiewicz K."/>
            <person name="Wedrychowicz H."/>
        </authorList>
    </citation>
    <scope>NUCLEOTIDE SEQUENCE [LARGE SCALE GENOMIC DNA]</scope>
    <source>
        <strain evidence="10 11">DSM 15930</strain>
    </source>
</reference>
<dbReference type="PANTHER" id="PTHR42920">
    <property type="entry name" value="OS03G0707200 PROTEIN-RELATED"/>
    <property type="match status" value="1"/>
</dbReference>
<feature type="transmembrane region" description="Helical" evidence="8">
    <location>
        <begin position="244"/>
        <end position="266"/>
    </location>
</feature>
<dbReference type="Pfam" id="PF00892">
    <property type="entry name" value="EamA"/>
    <property type="match status" value="2"/>
</dbReference>
<keyword evidence="11" id="KW-1185">Reference proteome</keyword>
<comment type="subcellular location">
    <subcellularLocation>
        <location evidence="1">Cell membrane</location>
        <topology evidence="1">Multi-pass membrane protein</topology>
    </subcellularLocation>
</comment>
<evidence type="ECO:0000256" key="6">
    <source>
        <dbReference type="ARBA" id="ARBA00023136"/>
    </source>
</evidence>
<dbReference type="PANTHER" id="PTHR42920:SF11">
    <property type="entry name" value="INNER MEMBRANE PROTEIN YTFF"/>
    <property type="match status" value="1"/>
</dbReference>
<comment type="similarity">
    <text evidence="2">Belongs to the EamA transporter family.</text>
</comment>
<keyword evidence="4 8" id="KW-0812">Transmembrane</keyword>
<feature type="region of interest" description="Disordered" evidence="7">
    <location>
        <begin position="1"/>
        <end position="24"/>
    </location>
</feature>
<evidence type="ECO:0000256" key="4">
    <source>
        <dbReference type="ARBA" id="ARBA00022692"/>
    </source>
</evidence>
<dbReference type="RefSeq" id="WP_242952570.1">
    <property type="nucleotide sequence ID" value="NZ_FRCP01000019.1"/>
</dbReference>
<dbReference type="Proteomes" id="UP000184038">
    <property type="component" value="Unassembled WGS sequence"/>
</dbReference>
<dbReference type="SUPFAM" id="SSF103481">
    <property type="entry name" value="Multidrug resistance efflux transporter EmrE"/>
    <property type="match status" value="2"/>
</dbReference>
<dbReference type="Gene3D" id="1.10.3730.20">
    <property type="match status" value="1"/>
</dbReference>
<feature type="transmembrane region" description="Helical" evidence="8">
    <location>
        <begin position="161"/>
        <end position="178"/>
    </location>
</feature>
<evidence type="ECO:0000256" key="5">
    <source>
        <dbReference type="ARBA" id="ARBA00022989"/>
    </source>
</evidence>
<feature type="transmembrane region" description="Helical" evidence="8">
    <location>
        <begin position="184"/>
        <end position="203"/>
    </location>
</feature>
<evidence type="ECO:0000259" key="9">
    <source>
        <dbReference type="Pfam" id="PF00892"/>
    </source>
</evidence>
<dbReference type="InterPro" id="IPR000620">
    <property type="entry name" value="EamA_dom"/>
</dbReference>
<keyword evidence="5 8" id="KW-1133">Transmembrane helix</keyword>
<dbReference type="InterPro" id="IPR037185">
    <property type="entry name" value="EmrE-like"/>
</dbReference>
<keyword evidence="6 8" id="KW-0472">Membrane</keyword>
<dbReference type="GO" id="GO:0005886">
    <property type="term" value="C:plasma membrane"/>
    <property type="evidence" value="ECO:0007669"/>
    <property type="project" value="UniProtKB-SubCell"/>
</dbReference>
<dbReference type="InterPro" id="IPR051258">
    <property type="entry name" value="Diverse_Substrate_Transporter"/>
</dbReference>
<evidence type="ECO:0000256" key="2">
    <source>
        <dbReference type="ARBA" id="ARBA00007362"/>
    </source>
</evidence>
<keyword evidence="3" id="KW-1003">Cell membrane</keyword>
<feature type="transmembrane region" description="Helical" evidence="8">
    <location>
        <begin position="134"/>
        <end position="154"/>
    </location>
</feature>
<feature type="domain" description="EamA" evidence="9">
    <location>
        <begin position="39"/>
        <end position="177"/>
    </location>
</feature>
<protein>
    <submittedName>
        <fullName evidence="10">Permease of the drug/metabolite transporter (DMT) superfamily</fullName>
    </submittedName>
</protein>
<evidence type="ECO:0000256" key="1">
    <source>
        <dbReference type="ARBA" id="ARBA00004651"/>
    </source>
</evidence>
<dbReference type="EMBL" id="FRCP01000019">
    <property type="protein sequence ID" value="SHM85831.1"/>
    <property type="molecule type" value="Genomic_DNA"/>
</dbReference>
<evidence type="ECO:0000313" key="11">
    <source>
        <dbReference type="Proteomes" id="UP000184038"/>
    </source>
</evidence>
<sequence length="328" mass="36122">MNKQRSKKKGIKKKDSYQMNTKKKIKTRSNKISNNYQKKAIAAAIVAAVLYALNAPFSKMLLSKVTETMMAAWLYLGAGVGMSILWLFREKNNHKAKQLHITKKELPYTVGMVVLDIMAPIFLMIGLARTTAANASLMNNFEIVATSVIAFVIFKEKLSKHLWCGIGFITLACMLLSIQGEGSLYFTFGSIFVLFACICWGLENNCTRVLSEKDPLQIVIIKGFGSGFGSLLIAFAIGNTIPRIADILCVMVLGFVAYGLSIFFYVHAQRHLGAARTSAYYAVSPFIGGILSLLLYHQLPSIVFVIALLIMAGGVYLVSIGEKSCKQE</sequence>
<feature type="transmembrane region" description="Helical" evidence="8">
    <location>
        <begin position="108"/>
        <end position="128"/>
    </location>
</feature>
<feature type="transmembrane region" description="Helical" evidence="8">
    <location>
        <begin position="302"/>
        <end position="320"/>
    </location>
</feature>
<feature type="transmembrane region" description="Helical" evidence="8">
    <location>
        <begin position="215"/>
        <end position="238"/>
    </location>
</feature>
<evidence type="ECO:0000256" key="8">
    <source>
        <dbReference type="SAM" id="Phobius"/>
    </source>
</evidence>
<gene>
    <name evidence="10" type="ORF">SAMN02746066_03628</name>
</gene>
<evidence type="ECO:0000313" key="10">
    <source>
        <dbReference type="EMBL" id="SHM85831.1"/>
    </source>
</evidence>
<dbReference type="AlphaFoldDB" id="A0A1M7M6H2"/>
<accession>A0A1M7M6H2</accession>
<organism evidence="10 11">
    <name type="scientific">Anaerosporobacter mobilis DSM 15930</name>
    <dbReference type="NCBI Taxonomy" id="1120996"/>
    <lineage>
        <taxon>Bacteria</taxon>
        <taxon>Bacillati</taxon>
        <taxon>Bacillota</taxon>
        <taxon>Clostridia</taxon>
        <taxon>Lachnospirales</taxon>
        <taxon>Lachnospiraceae</taxon>
        <taxon>Anaerosporobacter</taxon>
    </lineage>
</organism>
<evidence type="ECO:0000256" key="3">
    <source>
        <dbReference type="ARBA" id="ARBA00022475"/>
    </source>
</evidence>
<proteinExistence type="inferred from homology"/>
<feature type="compositionally biased region" description="Basic residues" evidence="7">
    <location>
        <begin position="1"/>
        <end position="12"/>
    </location>
</feature>
<name>A0A1M7M6H2_9FIRM</name>
<dbReference type="STRING" id="1120996.SAMN02746066_03628"/>
<feature type="transmembrane region" description="Helical" evidence="8">
    <location>
        <begin position="278"/>
        <end position="296"/>
    </location>
</feature>
<feature type="domain" description="EamA" evidence="9">
    <location>
        <begin position="188"/>
        <end position="319"/>
    </location>
</feature>
<feature type="transmembrane region" description="Helical" evidence="8">
    <location>
        <begin position="70"/>
        <end position="88"/>
    </location>
</feature>
<evidence type="ECO:0000256" key="7">
    <source>
        <dbReference type="SAM" id="MobiDB-lite"/>
    </source>
</evidence>